<feature type="compositionally biased region" description="Basic and acidic residues" evidence="1">
    <location>
        <begin position="92"/>
        <end position="101"/>
    </location>
</feature>
<dbReference type="Proteomes" id="UP000611521">
    <property type="component" value="Unassembled WGS sequence"/>
</dbReference>
<sequence length="101" mass="10704">MSDSTSSSSSDLFGSSSGPEGRSIGDWTDLGREMWSFLTGRGAVVNYAFDDMTVEVPRDIGPDAPRATWKINGTLRVTTSDNTLTSDTGTYTDRDSGPSAG</sequence>
<accession>A0ABR8W3T1</accession>
<protein>
    <recommendedName>
        <fullName evidence="4">Lipocalin-like domain-containing protein</fullName>
    </recommendedName>
</protein>
<reference evidence="2 3" key="1">
    <citation type="submission" date="2020-08" db="EMBL/GenBank/DDBJ databases">
        <title>A Genomic Blueprint of the Chicken Gut Microbiome.</title>
        <authorList>
            <person name="Gilroy R."/>
            <person name="Ravi A."/>
            <person name="Getino M."/>
            <person name="Pursley I."/>
            <person name="Horton D.L."/>
            <person name="Alikhan N.-F."/>
            <person name="Baker D."/>
            <person name="Gharbi K."/>
            <person name="Hall N."/>
            <person name="Watson M."/>
            <person name="Adriaenssens E.M."/>
            <person name="Foster-Nyarko E."/>
            <person name="Jarju S."/>
            <person name="Secka A."/>
            <person name="Antonio M."/>
            <person name="Oren A."/>
            <person name="Chaudhuri R."/>
            <person name="La Ragione R.M."/>
            <person name="Hildebrand F."/>
            <person name="Pallen M.J."/>
        </authorList>
    </citation>
    <scope>NUCLEOTIDE SEQUENCE [LARGE SCALE GENOMIC DNA]</scope>
    <source>
        <strain evidence="2 3">Re1</strain>
    </source>
</reference>
<dbReference type="RefSeq" id="WP_071640814.1">
    <property type="nucleotide sequence ID" value="NZ_JACSPX010000001.1"/>
</dbReference>
<name>A0ABR8W3T1_9MICO</name>
<gene>
    <name evidence="2" type="ORF">H9633_05155</name>
</gene>
<comment type="caution">
    <text evidence="2">The sequence shown here is derived from an EMBL/GenBank/DDBJ whole genome shotgun (WGS) entry which is preliminary data.</text>
</comment>
<organism evidence="2 3">
    <name type="scientific">Microbacterium commune</name>
    <dbReference type="NCBI Taxonomy" id="2762219"/>
    <lineage>
        <taxon>Bacteria</taxon>
        <taxon>Bacillati</taxon>
        <taxon>Actinomycetota</taxon>
        <taxon>Actinomycetes</taxon>
        <taxon>Micrococcales</taxon>
        <taxon>Microbacteriaceae</taxon>
        <taxon>Microbacterium</taxon>
    </lineage>
</organism>
<feature type="region of interest" description="Disordered" evidence="1">
    <location>
        <begin position="1"/>
        <end position="26"/>
    </location>
</feature>
<evidence type="ECO:0000313" key="2">
    <source>
        <dbReference type="EMBL" id="MBD8011682.1"/>
    </source>
</evidence>
<keyword evidence="3" id="KW-1185">Reference proteome</keyword>
<evidence type="ECO:0000256" key="1">
    <source>
        <dbReference type="SAM" id="MobiDB-lite"/>
    </source>
</evidence>
<feature type="compositionally biased region" description="Low complexity" evidence="1">
    <location>
        <begin position="1"/>
        <end position="18"/>
    </location>
</feature>
<dbReference type="EMBL" id="JACSPX010000001">
    <property type="protein sequence ID" value="MBD8011682.1"/>
    <property type="molecule type" value="Genomic_DNA"/>
</dbReference>
<evidence type="ECO:0008006" key="4">
    <source>
        <dbReference type="Google" id="ProtNLM"/>
    </source>
</evidence>
<feature type="compositionally biased region" description="Polar residues" evidence="1">
    <location>
        <begin position="79"/>
        <end position="91"/>
    </location>
</feature>
<proteinExistence type="predicted"/>
<feature type="region of interest" description="Disordered" evidence="1">
    <location>
        <begin position="79"/>
        <end position="101"/>
    </location>
</feature>
<evidence type="ECO:0000313" key="3">
    <source>
        <dbReference type="Proteomes" id="UP000611521"/>
    </source>
</evidence>